<reference evidence="12 13" key="1">
    <citation type="submission" date="2016-12" db="EMBL/GenBank/DDBJ databases">
        <authorList>
            <person name="Song W.-J."/>
            <person name="Kurnit D.M."/>
        </authorList>
    </citation>
    <scope>NUCLEOTIDE SEQUENCE [LARGE SCALE GENOMIC DNA]</scope>
    <source>
        <strain evidence="12 13">DSM 11393</strain>
    </source>
</reference>
<keyword evidence="11" id="KW-0813">Transport</keyword>
<evidence type="ECO:0000313" key="12">
    <source>
        <dbReference type="EMBL" id="SHN67243.1"/>
    </source>
</evidence>
<feature type="transmembrane region" description="Helical" evidence="11">
    <location>
        <begin position="29"/>
        <end position="55"/>
    </location>
</feature>
<feature type="transmembrane region" description="Helical" evidence="11">
    <location>
        <begin position="67"/>
        <end position="85"/>
    </location>
</feature>
<proteinExistence type="inferred from homology"/>
<dbReference type="STRING" id="1121455.SAMN02745728_01752"/>
<dbReference type="NCBIfam" id="NF010792">
    <property type="entry name" value="PRK14196.1"/>
    <property type="match status" value="1"/>
</dbReference>
<evidence type="ECO:0000256" key="8">
    <source>
        <dbReference type="ARBA" id="ARBA00023303"/>
    </source>
</evidence>
<dbReference type="GO" id="GO:0005886">
    <property type="term" value="C:plasma membrane"/>
    <property type="evidence" value="ECO:0007669"/>
    <property type="project" value="UniProtKB-SubCell"/>
</dbReference>
<organism evidence="12 13">
    <name type="scientific">Desulfovibrio litoralis DSM 11393</name>
    <dbReference type="NCBI Taxonomy" id="1121455"/>
    <lineage>
        <taxon>Bacteria</taxon>
        <taxon>Pseudomonadati</taxon>
        <taxon>Thermodesulfobacteriota</taxon>
        <taxon>Desulfovibrionia</taxon>
        <taxon>Desulfovibrionales</taxon>
        <taxon>Desulfovibrionaceae</taxon>
        <taxon>Desulfovibrio</taxon>
    </lineage>
</organism>
<dbReference type="AlphaFoldDB" id="A0A1M7T972"/>
<evidence type="ECO:0000256" key="2">
    <source>
        <dbReference type="ARBA" id="ARBA00022475"/>
    </source>
</evidence>
<dbReference type="NCBIfam" id="TIGR00494">
    <property type="entry name" value="crcB"/>
    <property type="match status" value="1"/>
</dbReference>
<evidence type="ECO:0000256" key="9">
    <source>
        <dbReference type="ARBA" id="ARBA00035120"/>
    </source>
</evidence>
<keyword evidence="13" id="KW-1185">Reference proteome</keyword>
<keyword evidence="6 11" id="KW-0406">Ion transport</keyword>
<evidence type="ECO:0000256" key="10">
    <source>
        <dbReference type="ARBA" id="ARBA00035585"/>
    </source>
</evidence>
<keyword evidence="8 11" id="KW-0407">Ion channel</keyword>
<comment type="subcellular location">
    <subcellularLocation>
        <location evidence="1 11">Cell membrane</location>
        <topology evidence="1 11">Multi-pass membrane protein</topology>
    </subcellularLocation>
</comment>
<dbReference type="Proteomes" id="UP000186469">
    <property type="component" value="Unassembled WGS sequence"/>
</dbReference>
<evidence type="ECO:0000256" key="3">
    <source>
        <dbReference type="ARBA" id="ARBA00022519"/>
    </source>
</evidence>
<keyword evidence="7 11" id="KW-0472">Membrane</keyword>
<comment type="function">
    <text evidence="11">Fluoride-specific ion channel. Important for reducing fluoride concentration in the cell, thus reducing its toxicity.</text>
</comment>
<keyword evidence="4 11" id="KW-0812">Transmembrane</keyword>
<protein>
    <recommendedName>
        <fullName evidence="11">Fluoride-specific ion channel FluC</fullName>
    </recommendedName>
</protein>
<dbReference type="EMBL" id="FRDI01000008">
    <property type="protein sequence ID" value="SHN67243.1"/>
    <property type="molecule type" value="Genomic_DNA"/>
</dbReference>
<dbReference type="PANTHER" id="PTHR28259:SF1">
    <property type="entry name" value="FLUORIDE EXPORT PROTEIN 1-RELATED"/>
    <property type="match status" value="1"/>
</dbReference>
<comment type="catalytic activity">
    <reaction evidence="10">
        <text>fluoride(in) = fluoride(out)</text>
        <dbReference type="Rhea" id="RHEA:76159"/>
        <dbReference type="ChEBI" id="CHEBI:17051"/>
    </reaction>
    <physiologicalReaction direction="left-to-right" evidence="10">
        <dbReference type="Rhea" id="RHEA:76160"/>
    </physiologicalReaction>
</comment>
<dbReference type="Pfam" id="PF02537">
    <property type="entry name" value="CRCB"/>
    <property type="match status" value="1"/>
</dbReference>
<evidence type="ECO:0000256" key="7">
    <source>
        <dbReference type="ARBA" id="ARBA00023136"/>
    </source>
</evidence>
<sequence length="129" mass="14116">MLKSLLAISLGASLGASLRWLLSLWLNGFLMYIPLGTLSANLIGGYLIGIFFGVFSTFSELSPELRLFIITGFLGALTTFSAFSLETSLLLKDARMFWALCTIALNVCGSLLMTFLGFGTYNLLKNFYS</sequence>
<evidence type="ECO:0000256" key="6">
    <source>
        <dbReference type="ARBA" id="ARBA00023065"/>
    </source>
</evidence>
<dbReference type="PANTHER" id="PTHR28259">
    <property type="entry name" value="FLUORIDE EXPORT PROTEIN 1-RELATED"/>
    <property type="match status" value="1"/>
</dbReference>
<gene>
    <name evidence="11" type="primary">fluC</name>
    <name evidence="11" type="synonym">crcB</name>
    <name evidence="12" type="ORF">SAMN02745728_01752</name>
</gene>
<evidence type="ECO:0000313" key="13">
    <source>
        <dbReference type="Proteomes" id="UP000186469"/>
    </source>
</evidence>
<evidence type="ECO:0000256" key="1">
    <source>
        <dbReference type="ARBA" id="ARBA00004651"/>
    </source>
</evidence>
<dbReference type="RefSeq" id="WP_072697440.1">
    <property type="nucleotide sequence ID" value="NZ_FRDI01000008.1"/>
</dbReference>
<dbReference type="HAMAP" id="MF_00454">
    <property type="entry name" value="FluC"/>
    <property type="match status" value="1"/>
</dbReference>
<keyword evidence="3" id="KW-0997">Cell inner membrane</keyword>
<keyword evidence="11" id="KW-0479">Metal-binding</keyword>
<dbReference type="GO" id="GO:0046872">
    <property type="term" value="F:metal ion binding"/>
    <property type="evidence" value="ECO:0007669"/>
    <property type="project" value="UniProtKB-KW"/>
</dbReference>
<evidence type="ECO:0000256" key="11">
    <source>
        <dbReference type="HAMAP-Rule" id="MF_00454"/>
    </source>
</evidence>
<dbReference type="OrthoDB" id="9806299at2"/>
<comment type="activity regulation">
    <text evidence="11">Na(+) is not transported, but it plays an essential structural role and its presence is essential for fluoride channel function.</text>
</comment>
<comment type="similarity">
    <text evidence="9 11">Belongs to the fluoride channel Fluc/FEX (TC 1.A.43) family.</text>
</comment>
<keyword evidence="11" id="KW-0915">Sodium</keyword>
<keyword evidence="2 11" id="KW-1003">Cell membrane</keyword>
<evidence type="ECO:0000256" key="4">
    <source>
        <dbReference type="ARBA" id="ARBA00022692"/>
    </source>
</evidence>
<dbReference type="GO" id="GO:0062054">
    <property type="term" value="F:fluoride channel activity"/>
    <property type="evidence" value="ECO:0007669"/>
    <property type="project" value="UniProtKB-UniRule"/>
</dbReference>
<accession>A0A1M7T972</accession>
<feature type="transmembrane region" description="Helical" evidence="11">
    <location>
        <begin position="97"/>
        <end position="124"/>
    </location>
</feature>
<evidence type="ECO:0000256" key="5">
    <source>
        <dbReference type="ARBA" id="ARBA00022989"/>
    </source>
</evidence>
<feature type="binding site" evidence="11">
    <location>
        <position position="78"/>
    </location>
    <ligand>
        <name>Na(+)</name>
        <dbReference type="ChEBI" id="CHEBI:29101"/>
        <note>structural</note>
    </ligand>
</feature>
<dbReference type="InterPro" id="IPR003691">
    <property type="entry name" value="FluC"/>
</dbReference>
<name>A0A1M7T972_9BACT</name>
<feature type="binding site" evidence="11">
    <location>
        <position position="75"/>
    </location>
    <ligand>
        <name>Na(+)</name>
        <dbReference type="ChEBI" id="CHEBI:29101"/>
        <note>structural</note>
    </ligand>
</feature>
<dbReference type="GO" id="GO:0140114">
    <property type="term" value="P:cellular detoxification of fluoride"/>
    <property type="evidence" value="ECO:0007669"/>
    <property type="project" value="UniProtKB-UniRule"/>
</dbReference>
<keyword evidence="5 11" id="KW-1133">Transmembrane helix</keyword>